<evidence type="ECO:0000313" key="3">
    <source>
        <dbReference type="Proteomes" id="UP001066276"/>
    </source>
</evidence>
<name>A0AAV7PNF1_PLEWA</name>
<evidence type="ECO:0000313" key="2">
    <source>
        <dbReference type="EMBL" id="KAJ1127288.1"/>
    </source>
</evidence>
<keyword evidence="3" id="KW-1185">Reference proteome</keyword>
<sequence length="125" mass="13515">MSQYPLLQCGGDGAGWLKARNSNGALRGKRANNARQAQQQKNVKDASPSQARKHNCCGPPIATAICSDTLNCWVDPTRRSKIMGRTKVKQFEDVETPTPDGLAPVSSAKGHADKLDVILQEIKDS</sequence>
<organism evidence="2 3">
    <name type="scientific">Pleurodeles waltl</name>
    <name type="common">Iberian ribbed newt</name>
    <dbReference type="NCBI Taxonomy" id="8319"/>
    <lineage>
        <taxon>Eukaryota</taxon>
        <taxon>Metazoa</taxon>
        <taxon>Chordata</taxon>
        <taxon>Craniata</taxon>
        <taxon>Vertebrata</taxon>
        <taxon>Euteleostomi</taxon>
        <taxon>Amphibia</taxon>
        <taxon>Batrachia</taxon>
        <taxon>Caudata</taxon>
        <taxon>Salamandroidea</taxon>
        <taxon>Salamandridae</taxon>
        <taxon>Pleurodelinae</taxon>
        <taxon>Pleurodeles</taxon>
    </lineage>
</organism>
<accession>A0AAV7PNF1</accession>
<gene>
    <name evidence="2" type="ORF">NDU88_005691</name>
</gene>
<proteinExistence type="predicted"/>
<protein>
    <submittedName>
        <fullName evidence="2">Uncharacterized protein</fullName>
    </submittedName>
</protein>
<dbReference type="EMBL" id="JANPWB010000011">
    <property type="protein sequence ID" value="KAJ1127288.1"/>
    <property type="molecule type" value="Genomic_DNA"/>
</dbReference>
<dbReference type="Proteomes" id="UP001066276">
    <property type="component" value="Chromosome 7"/>
</dbReference>
<dbReference type="AlphaFoldDB" id="A0AAV7PNF1"/>
<comment type="caution">
    <text evidence="2">The sequence shown here is derived from an EMBL/GenBank/DDBJ whole genome shotgun (WGS) entry which is preliminary data.</text>
</comment>
<feature type="region of interest" description="Disordered" evidence="1">
    <location>
        <begin position="28"/>
        <end position="53"/>
    </location>
</feature>
<evidence type="ECO:0000256" key="1">
    <source>
        <dbReference type="SAM" id="MobiDB-lite"/>
    </source>
</evidence>
<reference evidence="2" key="1">
    <citation type="journal article" date="2022" name="bioRxiv">
        <title>Sequencing and chromosome-scale assembly of the giantPleurodeles waltlgenome.</title>
        <authorList>
            <person name="Brown T."/>
            <person name="Elewa A."/>
            <person name="Iarovenko S."/>
            <person name="Subramanian E."/>
            <person name="Araus A.J."/>
            <person name="Petzold A."/>
            <person name="Susuki M."/>
            <person name="Suzuki K.-i.T."/>
            <person name="Hayashi T."/>
            <person name="Toyoda A."/>
            <person name="Oliveira C."/>
            <person name="Osipova E."/>
            <person name="Leigh N.D."/>
            <person name="Simon A."/>
            <person name="Yun M.H."/>
        </authorList>
    </citation>
    <scope>NUCLEOTIDE SEQUENCE</scope>
    <source>
        <strain evidence="2">20211129_DDA</strain>
        <tissue evidence="2">Liver</tissue>
    </source>
</reference>